<dbReference type="CDD" id="cd12148">
    <property type="entry name" value="fungal_TF_MHR"/>
    <property type="match status" value="1"/>
</dbReference>
<evidence type="ECO:0000313" key="6">
    <source>
        <dbReference type="Proteomes" id="UP000829685"/>
    </source>
</evidence>
<evidence type="ECO:0000256" key="1">
    <source>
        <dbReference type="ARBA" id="ARBA00004123"/>
    </source>
</evidence>
<dbReference type="InterPro" id="IPR007219">
    <property type="entry name" value="XnlR_reg_dom"/>
</dbReference>
<keyword evidence="2" id="KW-0539">Nucleus</keyword>
<feature type="domain" description="Xylanolytic transcriptional activator regulatory" evidence="4">
    <location>
        <begin position="91"/>
        <end position="166"/>
    </location>
</feature>
<dbReference type="Pfam" id="PF04082">
    <property type="entry name" value="Fungal_trans"/>
    <property type="match status" value="1"/>
</dbReference>
<dbReference type="OrthoDB" id="435881at2759"/>
<protein>
    <recommendedName>
        <fullName evidence="4">Xylanolytic transcriptional activator regulatory domain-containing protein</fullName>
    </recommendedName>
</protein>
<dbReference type="PANTHER" id="PTHR31001">
    <property type="entry name" value="UNCHARACTERIZED TRANSCRIPTIONAL REGULATORY PROTEIN"/>
    <property type="match status" value="1"/>
</dbReference>
<evidence type="ECO:0000256" key="3">
    <source>
        <dbReference type="SAM" id="MobiDB-lite"/>
    </source>
</evidence>
<keyword evidence="6" id="KW-1185">Reference proteome</keyword>
<dbReference type="InterPro" id="IPR050613">
    <property type="entry name" value="Sec_Metabolite_Reg"/>
</dbReference>
<dbReference type="GO" id="GO:0008270">
    <property type="term" value="F:zinc ion binding"/>
    <property type="evidence" value="ECO:0007669"/>
    <property type="project" value="InterPro"/>
</dbReference>
<comment type="caution">
    <text evidence="5">The sequence shown here is derived from an EMBL/GenBank/DDBJ whole genome shotgun (WGS) entry which is preliminary data.</text>
</comment>
<dbReference type="PANTHER" id="PTHR31001:SF85">
    <property type="entry name" value="ZN(II)2CYS6 TRANSCRIPTION FACTOR (EUROFUNG)"/>
    <property type="match status" value="1"/>
</dbReference>
<dbReference type="EMBL" id="JAFIMR010000025">
    <property type="protein sequence ID" value="KAI1863616.1"/>
    <property type="molecule type" value="Genomic_DNA"/>
</dbReference>
<dbReference type="GO" id="GO:0006351">
    <property type="term" value="P:DNA-templated transcription"/>
    <property type="evidence" value="ECO:0007669"/>
    <property type="project" value="InterPro"/>
</dbReference>
<sequence>MEMAARNIGAIPRDFEALMFAIYSTAIMSLSDHECNQRLGEARKSLLSRYVSCTKVALSRTRFMGTTSLVVLQALVLHLHSVRDTHEPRAVWSLTGVAVRIAQGMGLDRDGALLGLPPFETEIRRRIWWLLKTHDFRTAELCGVDKFRDIRVDAESSKWPTNANDDQLRPGMPSLENGPDKLTDAVFISVKCELFKLAIGRGDHLRRAGLTPSELCATGSDAENTDQSFAKIEELLETRYLRYCDPSQPLHLMTMLLARSAMNFIRFLIHHPRRWANVDQTPVIERQAVWDLSIKILEQHSMLQSNPMLKQFAWYAPYFQQWHAVIHVLDTLRASPDTAGTEKAWNLVASTYENNPHMILDTRKPIHIAVGSLCLKAYASREAVLQKSGTSPSPLPTFIVQLRQQRKIFQTKKQAVHSKSYQQEDPVGGSQSATQLPNWSRPSGLPNSSGSPEGDAFWSKQVSGDAEFGIANDLGDMGWDFLQDQDGVGDSATSGIDWDKWDSWLAESNMIRPYSSENGFFEDM</sequence>
<comment type="subcellular location">
    <subcellularLocation>
        <location evidence="1">Nucleus</location>
    </subcellularLocation>
</comment>
<dbReference type="GO" id="GO:0005634">
    <property type="term" value="C:nucleus"/>
    <property type="evidence" value="ECO:0007669"/>
    <property type="project" value="UniProtKB-SubCell"/>
</dbReference>
<evidence type="ECO:0000313" key="5">
    <source>
        <dbReference type="EMBL" id="KAI1863616.1"/>
    </source>
</evidence>
<reference evidence="5" key="1">
    <citation type="submission" date="2021-03" db="EMBL/GenBank/DDBJ databases">
        <title>Revisited historic fungal species revealed as producer of novel bioactive compounds through whole genome sequencing and comparative genomics.</title>
        <authorList>
            <person name="Vignolle G.A."/>
            <person name="Hochenegger N."/>
            <person name="Mach R.L."/>
            <person name="Mach-Aigner A.R."/>
            <person name="Javad Rahimi M."/>
            <person name="Salim K.A."/>
            <person name="Chan C.M."/>
            <person name="Lim L.B.L."/>
            <person name="Cai F."/>
            <person name="Druzhinina I.S."/>
            <person name="U'Ren J.M."/>
            <person name="Derntl C."/>
        </authorList>
    </citation>
    <scope>NUCLEOTIDE SEQUENCE</scope>
    <source>
        <strain evidence="5">TUCIM 5799</strain>
    </source>
</reference>
<feature type="compositionally biased region" description="Polar residues" evidence="3">
    <location>
        <begin position="417"/>
        <end position="451"/>
    </location>
</feature>
<feature type="region of interest" description="Disordered" evidence="3">
    <location>
        <begin position="413"/>
        <end position="458"/>
    </location>
</feature>
<dbReference type="SMART" id="SM00906">
    <property type="entry name" value="Fungal_trans"/>
    <property type="match status" value="1"/>
</dbReference>
<organism evidence="5 6">
    <name type="scientific">Neoarthrinium moseri</name>
    <dbReference type="NCBI Taxonomy" id="1658444"/>
    <lineage>
        <taxon>Eukaryota</taxon>
        <taxon>Fungi</taxon>
        <taxon>Dikarya</taxon>
        <taxon>Ascomycota</taxon>
        <taxon>Pezizomycotina</taxon>
        <taxon>Sordariomycetes</taxon>
        <taxon>Xylariomycetidae</taxon>
        <taxon>Amphisphaeriales</taxon>
        <taxon>Apiosporaceae</taxon>
        <taxon>Neoarthrinium</taxon>
    </lineage>
</organism>
<evidence type="ECO:0000256" key="2">
    <source>
        <dbReference type="ARBA" id="ARBA00023242"/>
    </source>
</evidence>
<name>A0A9Q0AN91_9PEZI</name>
<gene>
    <name evidence="5" type="ORF">JX265_008833</name>
</gene>
<proteinExistence type="predicted"/>
<dbReference type="Proteomes" id="UP000829685">
    <property type="component" value="Unassembled WGS sequence"/>
</dbReference>
<accession>A0A9Q0AN91</accession>
<dbReference type="GO" id="GO:0003677">
    <property type="term" value="F:DNA binding"/>
    <property type="evidence" value="ECO:0007669"/>
    <property type="project" value="InterPro"/>
</dbReference>
<evidence type="ECO:0000259" key="4">
    <source>
        <dbReference type="SMART" id="SM00906"/>
    </source>
</evidence>
<dbReference type="AlphaFoldDB" id="A0A9Q0AN91"/>